<dbReference type="EMBL" id="LRPB01000049">
    <property type="protein sequence ID" value="KYG79352.1"/>
    <property type="molecule type" value="Genomic_DNA"/>
</dbReference>
<evidence type="ECO:0000256" key="1">
    <source>
        <dbReference type="SAM" id="MobiDB-lite"/>
    </source>
</evidence>
<feature type="domain" description="TrwC relaxase" evidence="2">
    <location>
        <begin position="8"/>
        <end position="287"/>
    </location>
</feature>
<evidence type="ECO:0000313" key="3">
    <source>
        <dbReference type="EMBL" id="KYG79352.1"/>
    </source>
</evidence>
<dbReference type="SUPFAM" id="SSF52540">
    <property type="entry name" value="P-loop containing nucleoside triphosphate hydrolases"/>
    <property type="match status" value="2"/>
</dbReference>
<dbReference type="STRING" id="1914963.AWW67_13335"/>
<name>A0A150XL49_9BACT</name>
<dbReference type="InterPro" id="IPR027417">
    <property type="entry name" value="P-loop_NTPase"/>
</dbReference>
<evidence type="ECO:0000313" key="4">
    <source>
        <dbReference type="Proteomes" id="UP000075663"/>
    </source>
</evidence>
<sequence>MAEAIFLYLGSDLTKDNDYFITKDIKVLFEGETSKLLNLHSTQVTKELFRKIAYNIDPRVPGDITLTARNVANRKSAFDFCFSASKSVSVMHFATQEPAILKAHQLAVRKAIRFVEENTITQANSQRNRGYEHTGNIMLMVFDHFTSRPVEVELEGRKFIPDCQIHSHAIVPNITWNPHKNRFQALEMGKIHEIAPYVEEVYHSHLSKELVKAGYALRRTKDRYEIEGVSREIIDRFSNRTAQIEKIAKEQNITDPVEKAKLGAYSRASKAKAEKDLDLDKIWLDRLSKEELEKLRSLKGKSQKPNRTITAKEAVDLSLSHHLQRNSTAKEKMVLAHALKLGYGQLLPEDVSAELNSRENILKNDVDMVSHITTKELVFEENRMISLASEGKGKFKPLNPNYVPDVDYLNDQQLAAIHQILHSRSQTNILRGYAGVGKTSLLVQVKQAVEQTGMSFFGVATSAQASRGVMRQKGFDADTVAALLNNPQLQKEKLTNGCLLVDEAGTLGVKNMAEILALAKKYNARLILSGDTRQHGPPGQYGDSLRILESKAKIETATVQKIVRQKQTDLKKAVERLSTGKTDQAYRILDKMGAIQQIPDRDKRLATIAEDYTRSIKAKRSAMIISPTNAEGDAIAQVVRARLRQEKILQGKERLFETLKSLSLTEAQKKDAVNYDLGHLVRFSKNQIGGLKAGSHYEVKTIDKNGNIMIREPKSDKMFRLPVETPEYFELYEKRQTALSKGDIIRLTNNLKTIEKTKVNNGSNYQVKGFTRTGDIKLSNGNTLSKDAMHFKQGYVETSHSSQGKDCQDIYIEMSDKSIAAVNQQQFYVSVSRGIHSARIYTHDKEEMKRAAMRSADRMTAKEVAKGHQERLMREKQISHYQDLNQRQQDNGRTQRKQPTIELGLQAGSYGSGIDRS</sequence>
<dbReference type="SUPFAM" id="SSF55464">
    <property type="entry name" value="Origin of replication-binding domain, RBD-like"/>
    <property type="match status" value="1"/>
</dbReference>
<feature type="compositionally biased region" description="Polar residues" evidence="1">
    <location>
        <begin position="880"/>
        <end position="892"/>
    </location>
</feature>
<dbReference type="Gene3D" id="3.40.50.300">
    <property type="entry name" value="P-loop containing nucleotide triphosphate hydrolases"/>
    <property type="match status" value="1"/>
</dbReference>
<proteinExistence type="predicted"/>
<protein>
    <recommendedName>
        <fullName evidence="2">TrwC relaxase domain-containing protein</fullName>
    </recommendedName>
</protein>
<comment type="caution">
    <text evidence="3">The sequence shown here is derived from an EMBL/GenBank/DDBJ whole genome shotgun (WGS) entry which is preliminary data.</text>
</comment>
<dbReference type="AlphaFoldDB" id="A0A150XL49"/>
<dbReference type="Pfam" id="PF13604">
    <property type="entry name" value="AAA_30"/>
    <property type="match status" value="1"/>
</dbReference>
<dbReference type="NCBIfam" id="NF041492">
    <property type="entry name" value="MobF"/>
    <property type="match status" value="1"/>
</dbReference>
<organism evidence="3 4">
    <name type="scientific">Roseivirga seohaensis</name>
    <dbReference type="NCBI Taxonomy" id="1914963"/>
    <lineage>
        <taxon>Bacteria</taxon>
        <taxon>Pseudomonadati</taxon>
        <taxon>Bacteroidota</taxon>
        <taxon>Cytophagia</taxon>
        <taxon>Cytophagales</taxon>
        <taxon>Roseivirgaceae</taxon>
        <taxon>Roseivirga</taxon>
    </lineage>
</organism>
<reference evidence="3 4" key="1">
    <citation type="submission" date="2016-01" db="EMBL/GenBank/DDBJ databases">
        <title>Genome sequencing of Roseivirga seohaensis SW-152.</title>
        <authorList>
            <person name="Selvaratnam C."/>
            <person name="Thevarajoo S."/>
            <person name="Goh K.M."/>
            <person name="Ee R."/>
            <person name="Chan K.-G."/>
            <person name="Chong C.S."/>
        </authorList>
    </citation>
    <scope>NUCLEOTIDE SEQUENCE [LARGE SCALE GENOMIC DNA]</scope>
    <source>
        <strain evidence="3 4">SW-152</strain>
    </source>
</reference>
<gene>
    <name evidence="3" type="ORF">AWW67_13335</name>
</gene>
<dbReference type="Pfam" id="PF08751">
    <property type="entry name" value="TrwC"/>
    <property type="match status" value="1"/>
</dbReference>
<accession>A0A150XL49</accession>
<dbReference type="Proteomes" id="UP000075663">
    <property type="component" value="Unassembled WGS sequence"/>
</dbReference>
<feature type="region of interest" description="Disordered" evidence="1">
    <location>
        <begin position="880"/>
        <end position="917"/>
    </location>
</feature>
<dbReference type="InterPro" id="IPR014862">
    <property type="entry name" value="TrwC"/>
</dbReference>
<evidence type="ECO:0000259" key="2">
    <source>
        <dbReference type="Pfam" id="PF08751"/>
    </source>
</evidence>